<evidence type="ECO:0000313" key="1">
    <source>
        <dbReference type="EMBL" id="CAI2189594.1"/>
    </source>
</evidence>
<dbReference type="EMBL" id="CAMKVN010005918">
    <property type="protein sequence ID" value="CAI2189594.1"/>
    <property type="molecule type" value="Genomic_DNA"/>
</dbReference>
<evidence type="ECO:0000313" key="2">
    <source>
        <dbReference type="Proteomes" id="UP001153678"/>
    </source>
</evidence>
<reference evidence="1" key="1">
    <citation type="submission" date="2022-08" db="EMBL/GenBank/DDBJ databases">
        <authorList>
            <person name="Kallberg Y."/>
            <person name="Tangrot J."/>
            <person name="Rosling A."/>
        </authorList>
    </citation>
    <scope>NUCLEOTIDE SEQUENCE</scope>
    <source>
        <strain evidence="1">Wild A</strain>
    </source>
</reference>
<feature type="non-terminal residue" evidence="1">
    <location>
        <position position="1"/>
    </location>
</feature>
<sequence length="42" mass="4797">LRLSSELSDLLHSEYDDILNSNEFSDTEILIGEEPDTKDSQK</sequence>
<gene>
    <name evidence="1" type="ORF">FWILDA_LOCUS14157</name>
</gene>
<accession>A0A9W4T2F4</accession>
<proteinExistence type="predicted"/>
<protein>
    <submittedName>
        <fullName evidence="1">3505_t:CDS:1</fullName>
    </submittedName>
</protein>
<dbReference type="AlphaFoldDB" id="A0A9W4T2F4"/>
<name>A0A9W4T2F4_9GLOM</name>
<keyword evidence="2" id="KW-1185">Reference proteome</keyword>
<organism evidence="1 2">
    <name type="scientific">Funneliformis geosporum</name>
    <dbReference type="NCBI Taxonomy" id="1117311"/>
    <lineage>
        <taxon>Eukaryota</taxon>
        <taxon>Fungi</taxon>
        <taxon>Fungi incertae sedis</taxon>
        <taxon>Mucoromycota</taxon>
        <taxon>Glomeromycotina</taxon>
        <taxon>Glomeromycetes</taxon>
        <taxon>Glomerales</taxon>
        <taxon>Glomeraceae</taxon>
        <taxon>Funneliformis</taxon>
    </lineage>
</organism>
<dbReference type="Proteomes" id="UP001153678">
    <property type="component" value="Unassembled WGS sequence"/>
</dbReference>
<comment type="caution">
    <text evidence="1">The sequence shown here is derived from an EMBL/GenBank/DDBJ whole genome shotgun (WGS) entry which is preliminary data.</text>
</comment>